<dbReference type="EMBL" id="CP038015">
    <property type="protein sequence ID" value="QBP39875.1"/>
    <property type="molecule type" value="Genomic_DNA"/>
</dbReference>
<dbReference type="OrthoDB" id="2427704at2"/>
<dbReference type="Pfam" id="PF08858">
    <property type="entry name" value="IDEAL"/>
    <property type="match status" value="1"/>
</dbReference>
<gene>
    <name evidence="2" type="ORF">E2636_01315</name>
</gene>
<dbReference type="AlphaFoldDB" id="A0A4V1AMN3"/>
<proteinExistence type="predicted"/>
<dbReference type="RefSeq" id="WP_134208282.1">
    <property type="nucleotide sequence ID" value="NZ_CP038015.1"/>
</dbReference>
<keyword evidence="3" id="KW-1185">Reference proteome</keyword>
<name>A0A4V1AMN3_9BACL</name>
<sequence length="114" mass="13523">MNFQIGDNVIICSEYTSYFQEKGIIQSIDIYGYVKVLLNERAGTSVKVKREELRLIIKSHNSPYLDSAKVIDYIQNKNKNESKTFFNEFFLEQVDLSLDTWDKEWFIQLTKRLK</sequence>
<accession>A0A4V1AMN3</accession>
<dbReference type="Proteomes" id="UP000294292">
    <property type="component" value="Chromosome"/>
</dbReference>
<feature type="domain" description="IDEAL" evidence="1">
    <location>
        <begin position="91"/>
        <end position="113"/>
    </location>
</feature>
<evidence type="ECO:0000259" key="1">
    <source>
        <dbReference type="Pfam" id="PF08858"/>
    </source>
</evidence>
<protein>
    <recommendedName>
        <fullName evidence="1">IDEAL domain-containing protein</fullName>
    </recommendedName>
</protein>
<reference evidence="2 3" key="1">
    <citation type="submission" date="2019-03" db="EMBL/GenBank/DDBJ databases">
        <title>Complete genome sequence of Paenisporosarcina antarctica CGMCC 1.6503T.</title>
        <authorList>
            <person name="Rong J.-C."/>
            <person name="Chi N.-Y."/>
            <person name="Zhang Q.-F."/>
        </authorList>
    </citation>
    <scope>NUCLEOTIDE SEQUENCE [LARGE SCALE GENOMIC DNA]</scope>
    <source>
        <strain evidence="2 3">CGMCC 1.6503</strain>
    </source>
</reference>
<evidence type="ECO:0000313" key="3">
    <source>
        <dbReference type="Proteomes" id="UP000294292"/>
    </source>
</evidence>
<evidence type="ECO:0000313" key="2">
    <source>
        <dbReference type="EMBL" id="QBP39875.1"/>
    </source>
</evidence>
<dbReference type="InterPro" id="IPR014957">
    <property type="entry name" value="IDEAL_dom"/>
</dbReference>
<organism evidence="2 3">
    <name type="scientific">Paenisporosarcina antarctica</name>
    <dbReference type="NCBI Taxonomy" id="417367"/>
    <lineage>
        <taxon>Bacteria</taxon>
        <taxon>Bacillati</taxon>
        <taxon>Bacillota</taxon>
        <taxon>Bacilli</taxon>
        <taxon>Bacillales</taxon>
        <taxon>Caryophanaceae</taxon>
        <taxon>Paenisporosarcina</taxon>
    </lineage>
</organism>
<dbReference type="KEGG" id="panc:E2636_01315"/>